<dbReference type="AlphaFoldDB" id="A0A0K1EKC1"/>
<dbReference type="STRING" id="52.CMC5_052010"/>
<gene>
    <name evidence="3" type="ORF">CMC5_052010</name>
</gene>
<evidence type="ECO:0000313" key="4">
    <source>
        <dbReference type="Proteomes" id="UP000067626"/>
    </source>
</evidence>
<dbReference type="SUPFAM" id="SSF48452">
    <property type="entry name" value="TPR-like"/>
    <property type="match status" value="1"/>
</dbReference>
<feature type="compositionally biased region" description="Low complexity" evidence="1">
    <location>
        <begin position="266"/>
        <end position="279"/>
    </location>
</feature>
<dbReference type="Pfam" id="PF14559">
    <property type="entry name" value="TPR_19"/>
    <property type="match status" value="1"/>
</dbReference>
<sequence>MTASTSAMASPGPQGAASPEAPGRAASAAPGSGHGVDETQARIDRAMRLHDEARASYQRGEYRAAIAKLEEAVASDPEGKELVYNLAILHEKLGEIEQAEAHLKRYLQMETQPRARADAEAMLRRLEGAKKEMLGKGLEARPSSGTPEASRGAEVRRARVGDGRPLSAPVLVAGGVSVSALLTGTVFGLSALLRAPAGDATTGPGVSAEDILTDARHAHRDAVIADVAFLLGGAAFGLALVLHLNTPSRALPAGSPTVPPASAPTERGASVSASAGRGASAGRRSAPAAAIAVEPYGAGARLRLGF</sequence>
<evidence type="ECO:0000256" key="1">
    <source>
        <dbReference type="SAM" id="MobiDB-lite"/>
    </source>
</evidence>
<organism evidence="3 4">
    <name type="scientific">Chondromyces crocatus</name>
    <dbReference type="NCBI Taxonomy" id="52"/>
    <lineage>
        <taxon>Bacteria</taxon>
        <taxon>Pseudomonadati</taxon>
        <taxon>Myxococcota</taxon>
        <taxon>Polyangia</taxon>
        <taxon>Polyangiales</taxon>
        <taxon>Polyangiaceae</taxon>
        <taxon>Chondromyces</taxon>
    </lineage>
</organism>
<dbReference type="Proteomes" id="UP000067626">
    <property type="component" value="Chromosome"/>
</dbReference>
<dbReference type="Gene3D" id="1.25.40.10">
    <property type="entry name" value="Tetratricopeptide repeat domain"/>
    <property type="match status" value="1"/>
</dbReference>
<name>A0A0K1EKC1_CHOCO</name>
<keyword evidence="4" id="KW-1185">Reference proteome</keyword>
<feature type="transmembrane region" description="Helical" evidence="2">
    <location>
        <begin position="222"/>
        <end position="242"/>
    </location>
</feature>
<protein>
    <submittedName>
        <fullName evidence="3">Uncharacterized protein</fullName>
    </submittedName>
</protein>
<feature type="compositionally biased region" description="Low complexity" evidence="1">
    <location>
        <begin position="15"/>
        <end position="31"/>
    </location>
</feature>
<feature type="transmembrane region" description="Helical" evidence="2">
    <location>
        <begin position="166"/>
        <end position="193"/>
    </location>
</feature>
<dbReference type="EMBL" id="CP012159">
    <property type="protein sequence ID" value="AKT41043.1"/>
    <property type="molecule type" value="Genomic_DNA"/>
</dbReference>
<dbReference type="OrthoDB" id="5524291at2"/>
<dbReference type="KEGG" id="ccro:CMC5_052010"/>
<reference evidence="3 4" key="1">
    <citation type="submission" date="2015-07" db="EMBL/GenBank/DDBJ databases">
        <title>Genome analysis of myxobacterium Chondromyces crocatus Cm c5 reveals a high potential for natural compound synthesis and the genetic basis for the loss of fruiting body formation.</title>
        <authorList>
            <person name="Zaburannyi N."/>
            <person name="Bunk B."/>
            <person name="Maier J."/>
            <person name="Overmann J."/>
            <person name="Mueller R."/>
        </authorList>
    </citation>
    <scope>NUCLEOTIDE SEQUENCE [LARGE SCALE GENOMIC DNA]</scope>
    <source>
        <strain evidence="3 4">Cm c5</strain>
    </source>
</reference>
<keyword evidence="2" id="KW-0812">Transmembrane</keyword>
<keyword evidence="2" id="KW-1133">Transmembrane helix</keyword>
<feature type="region of interest" description="Disordered" evidence="1">
    <location>
        <begin position="252"/>
        <end position="279"/>
    </location>
</feature>
<evidence type="ECO:0000313" key="3">
    <source>
        <dbReference type="EMBL" id="AKT41043.1"/>
    </source>
</evidence>
<feature type="region of interest" description="Disordered" evidence="1">
    <location>
        <begin position="1"/>
        <end position="43"/>
    </location>
</feature>
<dbReference type="InterPro" id="IPR011990">
    <property type="entry name" value="TPR-like_helical_dom_sf"/>
</dbReference>
<proteinExistence type="predicted"/>
<accession>A0A0K1EKC1</accession>
<keyword evidence="2" id="KW-0472">Membrane</keyword>
<evidence type="ECO:0000256" key="2">
    <source>
        <dbReference type="SAM" id="Phobius"/>
    </source>
</evidence>
<feature type="region of interest" description="Disordered" evidence="1">
    <location>
        <begin position="135"/>
        <end position="158"/>
    </location>
</feature>
<dbReference type="RefSeq" id="WP_082362788.1">
    <property type="nucleotide sequence ID" value="NZ_CP012159.1"/>
</dbReference>